<evidence type="ECO:0000313" key="6">
    <source>
        <dbReference type="Proteomes" id="UP000619295"/>
    </source>
</evidence>
<dbReference type="InterPro" id="IPR017853">
    <property type="entry name" value="GH"/>
</dbReference>
<dbReference type="InterPro" id="IPR006311">
    <property type="entry name" value="TAT_signal"/>
</dbReference>
<sequence>MSFSRRAVLAGGVGATLLGARPAQAVQPLVLRRGINLWPWFSLTREFPAPRTDYDWPPFQLDRPVPTARDLSRLRRAGFDFVRIPVDPGPILAAAPRERAILLDQVMAAVASALGQGFAVVLNLHANAATHHWTPARLFGSEAAPGFPGYLALIAELARRLVRLGPDRVALEPVNEPFQACGATEWDRLQRRMLGAARSAAPDLTLVATGACGSMIAGLEPLKASALAAFEPLLFTFHFYEPYLFSHQGAKWMSEPFYPALNAVPWPASRGTLETTLAAVRARMMELGQPASGSGAATYRETERVLKEYFDARPDRPFIEGYLRQVGAWAQRESVAPGRVLMGEFGAVRTGAGIAASAPADRARYVRDVRTSAEALGFPWAFWNLFDSLGLLVDDVSRQLDPAMIEALGLKMPG</sequence>
<keyword evidence="6" id="KW-1185">Reference proteome</keyword>
<organism evidence="5 6">
    <name type="scientific">Bosea spartocytisi</name>
    <dbReference type="NCBI Taxonomy" id="2773451"/>
    <lineage>
        <taxon>Bacteria</taxon>
        <taxon>Pseudomonadati</taxon>
        <taxon>Pseudomonadota</taxon>
        <taxon>Alphaproteobacteria</taxon>
        <taxon>Hyphomicrobiales</taxon>
        <taxon>Boseaceae</taxon>
        <taxon>Bosea</taxon>
    </lineage>
</organism>
<gene>
    <name evidence="5" type="ORF">IED13_06705</name>
</gene>
<evidence type="ECO:0000259" key="4">
    <source>
        <dbReference type="Pfam" id="PF00150"/>
    </source>
</evidence>
<reference evidence="5" key="1">
    <citation type="submission" date="2020-09" db="EMBL/GenBank/DDBJ databases">
        <title>Bosea spartocytisi sp. nov. a root nodule endophyte of Spartocytisus supranubius in the high mountain ecosystem fo the Teide National Park (Canary Islands, Spain).</title>
        <authorList>
            <person name="Pulido-Suarez L."/>
            <person name="Peix A."/>
            <person name="Igual J.M."/>
            <person name="Socas-Perez N."/>
            <person name="Velazquez E."/>
            <person name="Flores-Felix J.D."/>
            <person name="Leon-Barrios M."/>
        </authorList>
    </citation>
    <scope>NUCLEOTIDE SEQUENCE</scope>
    <source>
        <strain evidence="5">SSUT16</strain>
    </source>
</reference>
<dbReference type="Proteomes" id="UP000619295">
    <property type="component" value="Unassembled WGS sequence"/>
</dbReference>
<dbReference type="AlphaFoldDB" id="A0A927E6T9"/>
<dbReference type="PROSITE" id="PS51318">
    <property type="entry name" value="TAT"/>
    <property type="match status" value="1"/>
</dbReference>
<name>A0A927E6T9_9HYPH</name>
<evidence type="ECO:0000256" key="3">
    <source>
        <dbReference type="RuleBase" id="RU361153"/>
    </source>
</evidence>
<dbReference type="EMBL" id="JACXWY010000003">
    <property type="protein sequence ID" value="MBD3845379.1"/>
    <property type="molecule type" value="Genomic_DNA"/>
</dbReference>
<comment type="caution">
    <text evidence="5">The sequence shown here is derived from an EMBL/GenBank/DDBJ whole genome shotgun (WGS) entry which is preliminary data.</text>
</comment>
<dbReference type="InterPro" id="IPR001547">
    <property type="entry name" value="Glyco_hydro_5"/>
</dbReference>
<dbReference type="GO" id="GO:0000272">
    <property type="term" value="P:polysaccharide catabolic process"/>
    <property type="evidence" value="ECO:0007669"/>
    <property type="project" value="InterPro"/>
</dbReference>
<feature type="domain" description="Glycoside hydrolase family 5" evidence="4">
    <location>
        <begin position="66"/>
        <end position="385"/>
    </location>
</feature>
<dbReference type="SUPFAM" id="SSF51445">
    <property type="entry name" value="(Trans)glycosidases"/>
    <property type="match status" value="1"/>
</dbReference>
<accession>A0A927E6T9</accession>
<evidence type="ECO:0000313" key="5">
    <source>
        <dbReference type="EMBL" id="MBD3845379.1"/>
    </source>
</evidence>
<dbReference type="Pfam" id="PF00150">
    <property type="entry name" value="Cellulase"/>
    <property type="match status" value="1"/>
</dbReference>
<dbReference type="GO" id="GO:0004553">
    <property type="term" value="F:hydrolase activity, hydrolyzing O-glycosyl compounds"/>
    <property type="evidence" value="ECO:0007669"/>
    <property type="project" value="InterPro"/>
</dbReference>
<keyword evidence="1 3" id="KW-0378">Hydrolase</keyword>
<evidence type="ECO:0000256" key="2">
    <source>
        <dbReference type="ARBA" id="ARBA00023295"/>
    </source>
</evidence>
<dbReference type="RefSeq" id="WP_191123743.1">
    <property type="nucleotide sequence ID" value="NZ_JACXWY010000003.1"/>
</dbReference>
<evidence type="ECO:0000256" key="1">
    <source>
        <dbReference type="ARBA" id="ARBA00022801"/>
    </source>
</evidence>
<keyword evidence="2 3" id="KW-0326">Glycosidase</keyword>
<protein>
    <submittedName>
        <fullName evidence="5">Cellulase family glycosylhydrolase</fullName>
    </submittedName>
</protein>
<dbReference type="Gene3D" id="3.20.20.80">
    <property type="entry name" value="Glycosidases"/>
    <property type="match status" value="1"/>
</dbReference>
<comment type="similarity">
    <text evidence="3">Belongs to the glycosyl hydrolase 5 (cellulase A) family.</text>
</comment>
<proteinExistence type="inferred from homology"/>